<evidence type="ECO:0000313" key="3">
    <source>
        <dbReference type="Proteomes" id="UP000017127"/>
    </source>
</evidence>
<gene>
    <name evidence="2" type="ORF">M595_2527</name>
</gene>
<evidence type="ECO:0000313" key="2">
    <source>
        <dbReference type="EMBL" id="ERT07477.1"/>
    </source>
</evidence>
<feature type="region of interest" description="Disordered" evidence="1">
    <location>
        <begin position="1"/>
        <end position="20"/>
    </location>
</feature>
<dbReference type="EMBL" id="AUZM01000021">
    <property type="protein sequence ID" value="ERT07477.1"/>
    <property type="molecule type" value="Genomic_DNA"/>
</dbReference>
<proteinExistence type="predicted"/>
<feature type="compositionally biased region" description="Basic and acidic residues" evidence="1">
    <location>
        <begin position="10"/>
        <end position="20"/>
    </location>
</feature>
<reference evidence="2 3" key="1">
    <citation type="journal article" date="2013" name="Front. Microbiol.">
        <title>Comparative genomic analyses of the cyanobacterium, Lyngbya aestuarii BL J, a powerful hydrogen producer.</title>
        <authorList>
            <person name="Kothari A."/>
            <person name="Vaughn M."/>
            <person name="Garcia-Pichel F."/>
        </authorList>
    </citation>
    <scope>NUCLEOTIDE SEQUENCE [LARGE SCALE GENOMIC DNA]</scope>
    <source>
        <strain evidence="2 3">BL J</strain>
    </source>
</reference>
<protein>
    <submittedName>
        <fullName evidence="2">Uncharacterized protein</fullName>
    </submittedName>
</protein>
<dbReference type="Proteomes" id="UP000017127">
    <property type="component" value="Unassembled WGS sequence"/>
</dbReference>
<name>U7QJQ3_9CYAN</name>
<sequence>MAVICPTLETDDKRQETGQKDDFICPYHPISRTLSANEPHWQYNL</sequence>
<dbReference type="AlphaFoldDB" id="U7QJQ3"/>
<accession>U7QJQ3</accession>
<keyword evidence="3" id="KW-1185">Reference proteome</keyword>
<evidence type="ECO:0000256" key="1">
    <source>
        <dbReference type="SAM" id="MobiDB-lite"/>
    </source>
</evidence>
<comment type="caution">
    <text evidence="2">The sequence shown here is derived from an EMBL/GenBank/DDBJ whole genome shotgun (WGS) entry which is preliminary data.</text>
</comment>
<organism evidence="2 3">
    <name type="scientific">Lyngbya aestuarii BL J</name>
    <dbReference type="NCBI Taxonomy" id="1348334"/>
    <lineage>
        <taxon>Bacteria</taxon>
        <taxon>Bacillati</taxon>
        <taxon>Cyanobacteriota</taxon>
        <taxon>Cyanophyceae</taxon>
        <taxon>Oscillatoriophycideae</taxon>
        <taxon>Oscillatoriales</taxon>
        <taxon>Microcoleaceae</taxon>
        <taxon>Lyngbya</taxon>
    </lineage>
</organism>